<evidence type="ECO:0000256" key="1">
    <source>
        <dbReference type="ARBA" id="ARBA00000022"/>
    </source>
</evidence>
<dbReference type="SUPFAM" id="SSF143990">
    <property type="entry name" value="YbiA-like"/>
    <property type="match status" value="1"/>
</dbReference>
<organism evidence="4 5">
    <name type="scientific">Dawidia cretensis</name>
    <dbReference type="NCBI Taxonomy" id="2782350"/>
    <lineage>
        <taxon>Bacteria</taxon>
        <taxon>Pseudomonadati</taxon>
        <taxon>Bacteroidota</taxon>
        <taxon>Cytophagia</taxon>
        <taxon>Cytophagales</taxon>
        <taxon>Chryseotaleaceae</taxon>
        <taxon>Dawidia</taxon>
    </lineage>
</organism>
<evidence type="ECO:0000259" key="3">
    <source>
        <dbReference type="Pfam" id="PF08719"/>
    </source>
</evidence>
<reference evidence="4 5" key="1">
    <citation type="submission" date="2021-05" db="EMBL/GenBank/DDBJ databases">
        <title>A Polyphasic approach of four new species of the genus Ohtaekwangia: Ohtaekwangia histidinii sp. nov., Ohtaekwangia cretensis sp. nov., Ohtaekwangia indiensis sp. nov., Ohtaekwangia reichenbachii sp. nov. from diverse environment.</title>
        <authorList>
            <person name="Octaviana S."/>
        </authorList>
    </citation>
    <scope>NUCLEOTIDE SEQUENCE [LARGE SCALE GENOMIC DNA]</scope>
    <source>
        <strain evidence="4 5">PWU5</strain>
    </source>
</reference>
<dbReference type="InterPro" id="IPR012816">
    <property type="entry name" value="NADAR"/>
</dbReference>
<name>A0AAP2E401_9BACT</name>
<feature type="domain" description="NADAR" evidence="3">
    <location>
        <begin position="22"/>
        <end position="180"/>
    </location>
</feature>
<dbReference type="Pfam" id="PF08719">
    <property type="entry name" value="NADAR"/>
    <property type="match status" value="1"/>
</dbReference>
<dbReference type="Proteomes" id="UP001319080">
    <property type="component" value="Unassembled WGS sequence"/>
</dbReference>
<dbReference type="InterPro" id="IPR037238">
    <property type="entry name" value="YbiA-like_sf"/>
</dbReference>
<dbReference type="CDD" id="cd15457">
    <property type="entry name" value="NADAR"/>
    <property type="match status" value="1"/>
</dbReference>
<evidence type="ECO:0000313" key="5">
    <source>
        <dbReference type="Proteomes" id="UP001319080"/>
    </source>
</evidence>
<dbReference type="EMBL" id="JAHESE010000030">
    <property type="protein sequence ID" value="MBT1711184.1"/>
    <property type="molecule type" value="Genomic_DNA"/>
</dbReference>
<protein>
    <submittedName>
        <fullName evidence="4">NADAR family protein</fullName>
    </submittedName>
</protein>
<gene>
    <name evidence="4" type="ORF">KK062_23270</name>
</gene>
<comment type="caution">
    <text evidence="4">The sequence shown here is derived from an EMBL/GenBank/DDBJ whole genome shotgun (WGS) entry which is preliminary data.</text>
</comment>
<proteinExistence type="predicted"/>
<accession>A0AAP2E401</accession>
<dbReference type="AlphaFoldDB" id="A0AAP2E401"/>
<comment type="catalytic activity">
    <reaction evidence="2">
        <text>2,5-diamino-6-hydroxy-4-(5-phosphoribosylamino)-pyrimidine + H2O = 2,5,6-triamino-4-hydroxypyrimidine + D-ribose 5-phosphate</text>
        <dbReference type="Rhea" id="RHEA:23436"/>
        <dbReference type="ChEBI" id="CHEBI:15377"/>
        <dbReference type="ChEBI" id="CHEBI:58614"/>
        <dbReference type="ChEBI" id="CHEBI:78346"/>
        <dbReference type="ChEBI" id="CHEBI:137796"/>
    </reaction>
</comment>
<comment type="catalytic activity">
    <reaction evidence="1">
        <text>5-amino-6-(5-phospho-D-ribosylamino)uracil + H2O = 5,6-diaminouracil + D-ribose 5-phosphate</text>
        <dbReference type="Rhea" id="RHEA:55020"/>
        <dbReference type="ChEBI" id="CHEBI:15377"/>
        <dbReference type="ChEBI" id="CHEBI:46252"/>
        <dbReference type="ChEBI" id="CHEBI:58453"/>
        <dbReference type="ChEBI" id="CHEBI:78346"/>
    </reaction>
</comment>
<dbReference type="NCBIfam" id="TIGR02464">
    <property type="entry name" value="ribofla_fusion"/>
    <property type="match status" value="1"/>
</dbReference>
<evidence type="ECO:0000313" key="4">
    <source>
        <dbReference type="EMBL" id="MBT1711184.1"/>
    </source>
</evidence>
<dbReference type="Gene3D" id="1.10.357.40">
    <property type="entry name" value="YbiA-like"/>
    <property type="match status" value="1"/>
</dbReference>
<sequence length="256" mass="30113">MTYSVKWLIDKFEKGETIKYLFFWGHTNKKQEDIGKFVLSQWYPSPFIVDNVEYKTAEHWMMAQKANLFGDYMTLQKILTAVEPGEAKKLGRQISGFDEIEWDKRKFEIVKTGSIHKFHQNKKLRNFLIGTANRIIVEASPVDAIWGVGMSEDANLIDMPHAWEGENLLGFALMEARDFLIETGDFRYTESDMLPPWKRFPNIDPHDMFWRMGGGEQYVMDLGDYFRSLSGRDKKIYQLTYPSSGDWIRYYDHWNG</sequence>
<evidence type="ECO:0000256" key="2">
    <source>
        <dbReference type="ARBA" id="ARBA00000751"/>
    </source>
</evidence>
<keyword evidence="5" id="KW-1185">Reference proteome</keyword>